<evidence type="ECO:0000256" key="8">
    <source>
        <dbReference type="SAM" id="Phobius"/>
    </source>
</evidence>
<dbReference type="InterPro" id="IPR050297">
    <property type="entry name" value="LipidA_mod_glycosyltrf_83"/>
</dbReference>
<evidence type="ECO:0000256" key="6">
    <source>
        <dbReference type="ARBA" id="ARBA00022989"/>
    </source>
</evidence>
<reference evidence="10 11" key="1">
    <citation type="journal article" date="2015" name="Nature">
        <title>rRNA introns, odd ribosomes, and small enigmatic genomes across a large radiation of phyla.</title>
        <authorList>
            <person name="Brown C.T."/>
            <person name="Hug L.A."/>
            <person name="Thomas B.C."/>
            <person name="Sharon I."/>
            <person name="Castelle C.J."/>
            <person name="Singh A."/>
            <person name="Wilkins M.J."/>
            <person name="Williams K.H."/>
            <person name="Banfield J.F."/>
        </authorList>
    </citation>
    <scope>NUCLEOTIDE SEQUENCE [LARGE SCALE GENOMIC DNA]</scope>
</reference>
<comment type="caution">
    <text evidence="10">The sequence shown here is derived from an EMBL/GenBank/DDBJ whole genome shotgun (WGS) entry which is preliminary data.</text>
</comment>
<dbReference type="Proteomes" id="UP000034246">
    <property type="component" value="Unassembled WGS sequence"/>
</dbReference>
<dbReference type="STRING" id="1618550.UT39_C0006G0019"/>
<keyword evidence="7 8" id="KW-0472">Membrane</keyword>
<evidence type="ECO:0000256" key="3">
    <source>
        <dbReference type="ARBA" id="ARBA00022676"/>
    </source>
</evidence>
<comment type="subcellular location">
    <subcellularLocation>
        <location evidence="1">Cell membrane</location>
        <topology evidence="1">Multi-pass membrane protein</topology>
    </subcellularLocation>
</comment>
<dbReference type="AlphaFoldDB" id="A0A0G0N7S9"/>
<keyword evidence="2" id="KW-1003">Cell membrane</keyword>
<feature type="transmembrane region" description="Helical" evidence="8">
    <location>
        <begin position="204"/>
        <end position="224"/>
    </location>
</feature>
<evidence type="ECO:0000256" key="5">
    <source>
        <dbReference type="ARBA" id="ARBA00022692"/>
    </source>
</evidence>
<dbReference type="PANTHER" id="PTHR33908">
    <property type="entry name" value="MANNOSYLTRANSFERASE YKCB-RELATED"/>
    <property type="match status" value="1"/>
</dbReference>
<dbReference type="PANTHER" id="PTHR33908:SF11">
    <property type="entry name" value="MEMBRANE PROTEIN"/>
    <property type="match status" value="1"/>
</dbReference>
<dbReference type="InterPro" id="IPR038731">
    <property type="entry name" value="RgtA/B/C-like"/>
</dbReference>
<feature type="domain" description="Glycosyltransferase RgtA/B/C/D-like" evidence="9">
    <location>
        <begin position="62"/>
        <end position="217"/>
    </location>
</feature>
<feature type="transmembrane region" description="Helical" evidence="8">
    <location>
        <begin position="163"/>
        <end position="192"/>
    </location>
</feature>
<feature type="transmembrane region" description="Helical" evidence="8">
    <location>
        <begin position="12"/>
        <end position="34"/>
    </location>
</feature>
<gene>
    <name evidence="10" type="ORF">UT39_C0006G0019</name>
</gene>
<evidence type="ECO:0000256" key="1">
    <source>
        <dbReference type="ARBA" id="ARBA00004651"/>
    </source>
</evidence>
<feature type="transmembrane region" description="Helical" evidence="8">
    <location>
        <begin position="266"/>
        <end position="284"/>
    </location>
</feature>
<accession>A0A0G0N7S9</accession>
<keyword evidence="3" id="KW-0328">Glycosyltransferase</keyword>
<keyword evidence="6 8" id="KW-1133">Transmembrane helix</keyword>
<dbReference type="EMBL" id="LBWP01000006">
    <property type="protein sequence ID" value="KKR11513.1"/>
    <property type="molecule type" value="Genomic_DNA"/>
</dbReference>
<dbReference type="Pfam" id="PF13231">
    <property type="entry name" value="PMT_2"/>
    <property type="match status" value="1"/>
</dbReference>
<evidence type="ECO:0000313" key="11">
    <source>
        <dbReference type="Proteomes" id="UP000034246"/>
    </source>
</evidence>
<feature type="transmembrane region" description="Helical" evidence="8">
    <location>
        <begin position="82"/>
        <end position="99"/>
    </location>
</feature>
<evidence type="ECO:0000313" key="10">
    <source>
        <dbReference type="EMBL" id="KKR11513.1"/>
    </source>
</evidence>
<keyword evidence="5 8" id="KW-0812">Transmembrane</keyword>
<evidence type="ECO:0000256" key="2">
    <source>
        <dbReference type="ARBA" id="ARBA00022475"/>
    </source>
</evidence>
<feature type="transmembrane region" description="Helical" evidence="8">
    <location>
        <begin position="340"/>
        <end position="358"/>
    </location>
</feature>
<dbReference type="GO" id="GO:0005886">
    <property type="term" value="C:plasma membrane"/>
    <property type="evidence" value="ECO:0007669"/>
    <property type="project" value="UniProtKB-SubCell"/>
</dbReference>
<protein>
    <recommendedName>
        <fullName evidence="9">Glycosyltransferase RgtA/B/C/D-like domain-containing protein</fullName>
    </recommendedName>
</protein>
<dbReference type="GO" id="GO:0016763">
    <property type="term" value="F:pentosyltransferase activity"/>
    <property type="evidence" value="ECO:0007669"/>
    <property type="project" value="TreeGrafter"/>
</dbReference>
<evidence type="ECO:0000256" key="4">
    <source>
        <dbReference type="ARBA" id="ARBA00022679"/>
    </source>
</evidence>
<feature type="transmembrane region" description="Helical" evidence="8">
    <location>
        <begin position="315"/>
        <end position="333"/>
    </location>
</feature>
<keyword evidence="4" id="KW-0808">Transferase</keyword>
<name>A0A0G0N7S9_9BACT</name>
<dbReference type="GO" id="GO:0009103">
    <property type="term" value="P:lipopolysaccharide biosynthetic process"/>
    <property type="evidence" value="ECO:0007669"/>
    <property type="project" value="UniProtKB-ARBA"/>
</dbReference>
<organism evidence="10 11">
    <name type="scientific">Candidatus Woesebacteria bacterium GW2011_GWA1_39_21</name>
    <dbReference type="NCBI Taxonomy" id="1618550"/>
    <lineage>
        <taxon>Bacteria</taxon>
        <taxon>Candidatus Woeseibacteriota</taxon>
    </lineage>
</organism>
<proteinExistence type="predicted"/>
<feature type="transmembrane region" description="Helical" evidence="8">
    <location>
        <begin position="134"/>
        <end position="151"/>
    </location>
</feature>
<evidence type="ECO:0000256" key="7">
    <source>
        <dbReference type="ARBA" id="ARBA00023136"/>
    </source>
</evidence>
<evidence type="ECO:0000259" key="9">
    <source>
        <dbReference type="Pfam" id="PF13231"/>
    </source>
</evidence>
<feature type="transmembrane region" description="Helical" evidence="8">
    <location>
        <begin position="111"/>
        <end position="128"/>
    </location>
</feature>
<feature type="transmembrane region" description="Helical" evidence="8">
    <location>
        <begin position="291"/>
        <end position="309"/>
    </location>
</feature>
<sequence length="499" mass="58180">MPQIVEFLKKHWFLLLSFLYFLTRLFNLLTLPIFNDEAIYIDWANKMRFGYVPTFYSLYDGKPPLHFILISQALKVFANPLLAGRLVSVFIGFSTLIVLKKISEAVFDKREGVFLVCVFYILSPIYTFFDRQALQEPVLTTFLLWSFYFLIKYSQKFRVKDIIFSALFLNLAFFTKASAAYLLGPICLYFIYKFFVDPKNRNNIFLSAVCYFCVFICLLAPLMLQEQAHLIFTRNDRYLLSLNLPPAVFLKILIDNLVKSFHLFLWYFNVYLLFFVISLVSFLRKVRSSELKIFFLFMLPLIIMIFTSKEINDRYIAPFSIFLIFICAAGFTAVNNSLRIFFYFTLIVPALITFFQIININSYISLLNKSYPHLGLSIYQNGFTSGYGVTHAITYLQSLESSHRKLYLGVRVDAGNPESAVMAYFLKDKKATVVPMYFDARLIKLPLPDDFVGNIYPFYFISRDDNLAGMDKYLTLVKKFFKPDGVSFVGIYKYQKSKS</sequence>